<dbReference type="PROSITE" id="PS51318">
    <property type="entry name" value="TAT"/>
    <property type="match status" value="1"/>
</dbReference>
<dbReference type="InterPro" id="IPR006311">
    <property type="entry name" value="TAT_signal"/>
</dbReference>
<dbReference type="EMBL" id="SSMQ01000002">
    <property type="protein sequence ID" value="TKD12842.1"/>
    <property type="molecule type" value="Genomic_DNA"/>
</dbReference>
<dbReference type="SUPFAM" id="SSF101898">
    <property type="entry name" value="NHL repeat"/>
    <property type="match status" value="1"/>
</dbReference>
<sequence length="600" mass="59856">MVRRRRTYLRLAAVGLVSLFASALPSACALDVYGSFDPDAPCTVGVSAPCYSGPLGTAGVGACKSGTHVCRIDRTFGACLGEVVPQKEDCFAPGDEDCDGKALGDDECLCAPGDTLPCETGQPGVCAGGVRTCTPDGLSFGPCLPAMTPLPEDCATEADDDCDGVAPGCTGTTDLGLSRGGLLSDVAFGVATNGLVHATAGVVDGDVTFRTVSAGSFYVDRRLSSLTSMWSLEVPAMDGKALARGVAVAAGSGDILAAGEFQGSMNFGNGKVLTSAASDTDSFVVAVNAGGAVRWARAFGGDQVQIANAVAAGPDGWIAVAGEASGVVNFGGGDRPASGADGFVAILDADGNHIWSRVFGDAAPQAAYGVAFTASADVVVAGEFDGSLDLGSGVLQSAGGGDAFVARLSGIHTNSKWSVKIGDDASQQRAYAVAVGPSGEIAVTGMFAGSITVAGTTLTSMTSVDAFLLVFEPDGALRFGKKLGDTTGGDQIGTAVAFDAAGNVVVTGSFDGAIDFGAGAVPSAGASDVFVAKYGSVDGALLWARTDGDDQAQHAFGVAALPESRTLLAGGFAGTIEFDAPVAPLVSQGEHDVFVTRLAP</sequence>
<gene>
    <name evidence="2" type="ORF">E8A74_03590</name>
</gene>
<dbReference type="RefSeq" id="WP_136927480.1">
    <property type="nucleotide sequence ID" value="NZ_SSMQ01000002.1"/>
</dbReference>
<name>A0A4U1JJY5_9BACT</name>
<keyword evidence="3" id="KW-1185">Reference proteome</keyword>
<dbReference type="AlphaFoldDB" id="A0A4U1JJY5"/>
<dbReference type="InterPro" id="IPR015943">
    <property type="entry name" value="WD40/YVTN_repeat-like_dom_sf"/>
</dbReference>
<proteinExistence type="predicted"/>
<keyword evidence="1" id="KW-0732">Signal</keyword>
<dbReference type="Proteomes" id="UP000309215">
    <property type="component" value="Unassembled WGS sequence"/>
</dbReference>
<feature type="chain" id="PRO_5020606866" evidence="1">
    <location>
        <begin position="24"/>
        <end position="600"/>
    </location>
</feature>
<protein>
    <submittedName>
        <fullName evidence="2">Uncharacterized protein</fullName>
    </submittedName>
</protein>
<dbReference type="OrthoDB" id="5525679at2"/>
<comment type="caution">
    <text evidence="2">The sequence shown here is derived from an EMBL/GenBank/DDBJ whole genome shotgun (WGS) entry which is preliminary data.</text>
</comment>
<feature type="signal peptide" evidence="1">
    <location>
        <begin position="1"/>
        <end position="23"/>
    </location>
</feature>
<dbReference type="PANTHER" id="PTHR35580:SF1">
    <property type="entry name" value="PHYTASE-LIKE DOMAIN-CONTAINING PROTEIN"/>
    <property type="match status" value="1"/>
</dbReference>
<dbReference type="InterPro" id="IPR052918">
    <property type="entry name" value="Motility_Chemotaxis_Reg"/>
</dbReference>
<organism evidence="2 3">
    <name type="scientific">Polyangium fumosum</name>
    <dbReference type="NCBI Taxonomy" id="889272"/>
    <lineage>
        <taxon>Bacteria</taxon>
        <taxon>Pseudomonadati</taxon>
        <taxon>Myxococcota</taxon>
        <taxon>Polyangia</taxon>
        <taxon>Polyangiales</taxon>
        <taxon>Polyangiaceae</taxon>
        <taxon>Polyangium</taxon>
    </lineage>
</organism>
<dbReference type="Gene3D" id="2.130.10.10">
    <property type="entry name" value="YVTN repeat-like/Quinoprotein amine dehydrogenase"/>
    <property type="match status" value="1"/>
</dbReference>
<accession>A0A4U1JJY5</accession>
<evidence type="ECO:0000256" key="1">
    <source>
        <dbReference type="SAM" id="SignalP"/>
    </source>
</evidence>
<reference evidence="2 3" key="1">
    <citation type="submission" date="2019-04" db="EMBL/GenBank/DDBJ databases">
        <authorList>
            <person name="Li Y."/>
            <person name="Wang J."/>
        </authorList>
    </citation>
    <scope>NUCLEOTIDE SEQUENCE [LARGE SCALE GENOMIC DNA]</scope>
    <source>
        <strain evidence="2 3">DSM 14668</strain>
    </source>
</reference>
<evidence type="ECO:0000313" key="2">
    <source>
        <dbReference type="EMBL" id="TKD12842.1"/>
    </source>
</evidence>
<evidence type="ECO:0000313" key="3">
    <source>
        <dbReference type="Proteomes" id="UP000309215"/>
    </source>
</evidence>
<dbReference type="PANTHER" id="PTHR35580">
    <property type="entry name" value="CELL SURFACE GLYCOPROTEIN (S-LAYER PROTEIN)-LIKE PROTEIN"/>
    <property type="match status" value="1"/>
</dbReference>